<keyword evidence="4" id="KW-1185">Reference proteome</keyword>
<dbReference type="AlphaFoldDB" id="A0A853I8E5"/>
<dbReference type="RefSeq" id="WP_180567541.1">
    <property type="nucleotide sequence ID" value="NZ_JACCKB010000005.1"/>
</dbReference>
<comment type="caution">
    <text evidence="3">The sequence shown here is derived from an EMBL/GenBank/DDBJ whole genome shotgun (WGS) entry which is preliminary data.</text>
</comment>
<organism evidence="3 4">
    <name type="scientific">Spartinivicinus marinus</name>
    <dbReference type="NCBI Taxonomy" id="2994442"/>
    <lineage>
        <taxon>Bacteria</taxon>
        <taxon>Pseudomonadati</taxon>
        <taxon>Pseudomonadota</taxon>
        <taxon>Gammaproteobacteria</taxon>
        <taxon>Oceanospirillales</taxon>
        <taxon>Zooshikellaceae</taxon>
        <taxon>Spartinivicinus</taxon>
    </lineage>
</organism>
<evidence type="ECO:0000256" key="1">
    <source>
        <dbReference type="PROSITE-ProRule" id="PRU00285"/>
    </source>
</evidence>
<feature type="domain" description="SHSP" evidence="2">
    <location>
        <begin position="91"/>
        <end position="179"/>
    </location>
</feature>
<accession>A0A853I8E5</accession>
<dbReference type="SUPFAM" id="SSF49764">
    <property type="entry name" value="HSP20-like chaperones"/>
    <property type="match status" value="1"/>
</dbReference>
<dbReference type="CDD" id="cd06464">
    <property type="entry name" value="ACD_sHsps-like"/>
    <property type="match status" value="1"/>
</dbReference>
<dbReference type="InterPro" id="IPR002068">
    <property type="entry name" value="A-crystallin/Hsp20_dom"/>
</dbReference>
<sequence length="179" mass="19879">MAKDNERGGAGMHFGGILEGLNGLVDKLTDLAEAGETLKRTGEMEFEIKEGQEAKGVFGFSVKMGLGEQGDSEVQVEPFGNVYRNKKTGKTEIKDVREPLVDIFEEEDHVLLVGEMPGINQHDLILELKDDILILAAERGDKKYRKEMLLPEKFSDDSMSVRVKNGVVEIKLERVSTPT</sequence>
<dbReference type="Proteomes" id="UP000569732">
    <property type="component" value="Unassembled WGS sequence"/>
</dbReference>
<reference evidence="3 4" key="1">
    <citation type="submission" date="2020-07" db="EMBL/GenBank/DDBJ databases">
        <title>Endozoicomonas sp. nov., isolated from sediment.</title>
        <authorList>
            <person name="Gu T."/>
        </authorList>
    </citation>
    <scope>NUCLEOTIDE SEQUENCE [LARGE SCALE GENOMIC DNA]</scope>
    <source>
        <strain evidence="3 4">SM1973</strain>
    </source>
</reference>
<dbReference type="PROSITE" id="PS01031">
    <property type="entry name" value="SHSP"/>
    <property type="match status" value="1"/>
</dbReference>
<protein>
    <submittedName>
        <fullName evidence="3">Hsp20/alpha crystallin family protein</fullName>
    </submittedName>
</protein>
<dbReference type="EMBL" id="JACCKB010000005">
    <property type="protein sequence ID" value="NYZ65515.1"/>
    <property type="molecule type" value="Genomic_DNA"/>
</dbReference>
<dbReference type="Gene3D" id="2.60.40.790">
    <property type="match status" value="1"/>
</dbReference>
<comment type="similarity">
    <text evidence="1">Belongs to the small heat shock protein (HSP20) family.</text>
</comment>
<proteinExistence type="inferred from homology"/>
<evidence type="ECO:0000313" key="4">
    <source>
        <dbReference type="Proteomes" id="UP000569732"/>
    </source>
</evidence>
<evidence type="ECO:0000313" key="3">
    <source>
        <dbReference type="EMBL" id="NYZ65515.1"/>
    </source>
</evidence>
<gene>
    <name evidence="3" type="ORF">H0A36_05790</name>
</gene>
<name>A0A853I8E5_9GAMM</name>
<evidence type="ECO:0000259" key="2">
    <source>
        <dbReference type="PROSITE" id="PS01031"/>
    </source>
</evidence>
<dbReference type="InterPro" id="IPR008978">
    <property type="entry name" value="HSP20-like_chaperone"/>
</dbReference>